<evidence type="ECO:0000256" key="1">
    <source>
        <dbReference type="SAM" id="MobiDB-lite"/>
    </source>
</evidence>
<proteinExistence type="predicted"/>
<dbReference type="SUPFAM" id="SSF56300">
    <property type="entry name" value="Metallo-dependent phosphatases"/>
    <property type="match status" value="1"/>
</dbReference>
<organism evidence="3">
    <name type="scientific">Chromera velia CCMP2878</name>
    <dbReference type="NCBI Taxonomy" id="1169474"/>
    <lineage>
        <taxon>Eukaryota</taxon>
        <taxon>Sar</taxon>
        <taxon>Alveolata</taxon>
        <taxon>Colpodellida</taxon>
        <taxon>Chromeraceae</taxon>
        <taxon>Chromera</taxon>
    </lineage>
</organism>
<gene>
    <name evidence="3" type="ORF">Cvel_14648</name>
</gene>
<reference evidence="3" key="1">
    <citation type="submission" date="2014-11" db="EMBL/GenBank/DDBJ databases">
        <authorList>
            <person name="Otto D Thomas"/>
            <person name="Naeem Raeece"/>
        </authorList>
    </citation>
    <scope>NUCLEOTIDE SEQUENCE</scope>
</reference>
<dbReference type="EMBL" id="CDMZ01000054">
    <property type="protein sequence ID" value="CEM05512.1"/>
    <property type="molecule type" value="Genomic_DNA"/>
</dbReference>
<name>A0A0G4F1C0_9ALVE</name>
<evidence type="ECO:0000259" key="2">
    <source>
        <dbReference type="Pfam" id="PF00149"/>
    </source>
</evidence>
<feature type="domain" description="Calcineurin-like phosphoesterase" evidence="2">
    <location>
        <begin position="25"/>
        <end position="232"/>
    </location>
</feature>
<dbReference type="InterPro" id="IPR004843">
    <property type="entry name" value="Calcineurin-like_PHP"/>
</dbReference>
<dbReference type="PANTHER" id="PTHR12905">
    <property type="entry name" value="METALLOPHOSPHOESTERASE"/>
    <property type="match status" value="1"/>
</dbReference>
<feature type="compositionally biased region" description="Low complexity" evidence="1">
    <location>
        <begin position="286"/>
        <end position="300"/>
    </location>
</feature>
<dbReference type="InterPro" id="IPR051693">
    <property type="entry name" value="UPF0046_metallophosphoest"/>
</dbReference>
<feature type="region of interest" description="Disordered" evidence="1">
    <location>
        <begin position="275"/>
        <end position="300"/>
    </location>
</feature>
<dbReference type="CDD" id="cd07379">
    <property type="entry name" value="MPP_239FB"/>
    <property type="match status" value="1"/>
</dbReference>
<accession>A0A0G4F1C0</accession>
<dbReference type="Pfam" id="PF00149">
    <property type="entry name" value="Metallophos"/>
    <property type="match status" value="1"/>
</dbReference>
<sequence>MQKHKTRGEIQARHVGVSGKAVEKMTVVHISDTHCQSYTSIPEGDILIHSGDFTNQGIRQGADEVTPFLEWFSTLNHPLKIIVCGNHELGLDRLEVEELRRRLLCDAESNKKREQAGKKDRWVMLLDEFVVVNGVKIFGSPWNNCSMAWGLRIADRAKKWLEIPADTDILVTHQPPLGVLDLAWHRGKGDTTVECNLCEGHRSNYSHWGCEPLLSTVRALQIPLHCFGHVHDEVGVKRLSWEQEGGTSAATLFSNAAMDLYHKPNVIEVRIHPGMPTQLSPERSPPRTQNSPPPQQSQTQEISLIPPQGVPVLLQLECTGAQGLVLDLDAADSKRRTLLPWPVRRGRINQQWLLQLLGTQAQGHSKMRIYSAEANDGTTPKRFLCAVPASNGTFRLICLAEEEGASKGFDPASMSSWVWVPLQQQQSAGGSVPPGRLIHAASGSVLCLDTGDSRGSPSLYLGSDGGAEGGGNSAAAAVAVRVVPLDPPNRREG</sequence>
<dbReference type="Gene3D" id="3.60.21.10">
    <property type="match status" value="1"/>
</dbReference>
<dbReference type="VEuPathDB" id="CryptoDB:Cvel_14648"/>
<dbReference type="AlphaFoldDB" id="A0A0G4F1C0"/>
<dbReference type="InterPro" id="IPR029052">
    <property type="entry name" value="Metallo-depent_PP-like"/>
</dbReference>
<dbReference type="GO" id="GO:0016787">
    <property type="term" value="F:hydrolase activity"/>
    <property type="evidence" value="ECO:0007669"/>
    <property type="project" value="InterPro"/>
</dbReference>
<protein>
    <recommendedName>
        <fullName evidence="2">Calcineurin-like phosphoesterase domain-containing protein</fullName>
    </recommendedName>
</protein>
<evidence type="ECO:0000313" key="3">
    <source>
        <dbReference type="EMBL" id="CEM05512.1"/>
    </source>
</evidence>
<dbReference type="PANTHER" id="PTHR12905:SF0">
    <property type="entry name" value="CALCINEURIN-LIKE PHOSPHOESTERASE DOMAIN-CONTAINING PROTEIN"/>
    <property type="match status" value="1"/>
</dbReference>